<dbReference type="PATRIC" id="fig|47770.28.peg.1279"/>
<evidence type="ECO:0000256" key="1">
    <source>
        <dbReference type="PIRSR" id="PIRSR605019-1"/>
    </source>
</evidence>
<dbReference type="Gene3D" id="1.10.340.30">
    <property type="entry name" value="Hypothetical protein, domain 2"/>
    <property type="match status" value="1"/>
</dbReference>
<keyword evidence="1" id="KW-0862">Zinc</keyword>
<sequence length="189" mass="21830">MNQEIIRCPWGDTKDEAVQEYHDHEWCKLNLDESHLYEMLVLELFQSGLSWSTVLHKRDNFKAAFKNWQISEVAKMTDKDIESLMQNKGIIRNRMKINAAVKNARAFLAIEQKYCSVAKYLQNFVPTPIVHDIASFDDVPASNDLSQKISKQMKKDGFSFVGPVVIYSYLQGIGLINDHLNQCQFKFHG</sequence>
<dbReference type="GO" id="GO:0008725">
    <property type="term" value="F:DNA-3-methyladenine glycosylase activity"/>
    <property type="evidence" value="ECO:0007669"/>
    <property type="project" value="InterPro"/>
</dbReference>
<organism evidence="3 7">
    <name type="scientific">Lactobacillus crispatus</name>
    <dbReference type="NCBI Taxonomy" id="47770"/>
    <lineage>
        <taxon>Bacteria</taxon>
        <taxon>Bacillati</taxon>
        <taxon>Bacillota</taxon>
        <taxon>Bacilli</taxon>
        <taxon>Lactobacillales</taxon>
        <taxon>Lactobacillaceae</taxon>
        <taxon>Lactobacillus</taxon>
    </lineage>
</organism>
<proteinExistence type="predicted"/>
<feature type="binding site" evidence="1">
    <location>
        <position position="8"/>
    </location>
    <ligand>
        <name>Zn(2+)</name>
        <dbReference type="ChEBI" id="CHEBI:29105"/>
    </ligand>
</feature>
<dbReference type="EMBL" id="VUAV01000020">
    <property type="protein sequence ID" value="KAA8812815.1"/>
    <property type="molecule type" value="Genomic_DNA"/>
</dbReference>
<accession>A0A120DNM3</accession>
<feature type="binding site" evidence="1">
    <location>
        <position position="22"/>
    </location>
    <ligand>
        <name>Zn(2+)</name>
        <dbReference type="ChEBI" id="CHEBI:29105"/>
    </ligand>
</feature>
<dbReference type="Proteomes" id="UP000067598">
    <property type="component" value="Unassembled WGS sequence"/>
</dbReference>
<dbReference type="EMBL" id="SCLX01000027">
    <property type="protein sequence ID" value="RXF57723.1"/>
    <property type="molecule type" value="Genomic_DNA"/>
</dbReference>
<dbReference type="Pfam" id="PF03352">
    <property type="entry name" value="Adenine_glyco"/>
    <property type="match status" value="1"/>
</dbReference>
<feature type="binding site" evidence="1">
    <location>
        <position position="183"/>
    </location>
    <ligand>
        <name>Zn(2+)</name>
        <dbReference type="ChEBI" id="CHEBI:29105"/>
    </ligand>
</feature>
<dbReference type="GO" id="GO:0046872">
    <property type="term" value="F:metal ion binding"/>
    <property type="evidence" value="ECO:0007669"/>
    <property type="project" value="UniProtKB-KW"/>
</dbReference>
<dbReference type="Proteomes" id="UP000510660">
    <property type="component" value="Chromosome"/>
</dbReference>
<evidence type="ECO:0000313" key="5">
    <source>
        <dbReference type="EMBL" id="QLL73059.1"/>
    </source>
</evidence>
<reference evidence="2 10" key="4">
    <citation type="submission" date="2019-09" db="EMBL/GenBank/DDBJ databases">
        <title>Comparative analysis of L. crispatus genomes revealed niche specific adaptation to different host and body sites.</title>
        <authorList>
            <person name="Pan M."/>
            <person name="Hidalgo-Cantabrana C."/>
            <person name="Barrangou R."/>
        </authorList>
    </citation>
    <scope>NUCLEOTIDE SEQUENCE [LARGE SCALE GENOMIC DNA]</scope>
    <source>
        <strain evidence="2 10">NCK2488</strain>
    </source>
</reference>
<reference evidence="3 7" key="1">
    <citation type="journal article" date="2016" name="Microbiology (Mosc.)">
        <title>Comparison of Lactobacillus crispatus isolates from Lactobacillus-dominated vaginal microbiomes with isolates from microbiomes containing bacterial vaginosis-associated bacteria.</title>
        <authorList>
            <person name="Abdelmaksoud A.A."/>
            <person name="Koparde V.N."/>
            <person name="Sheth N.U."/>
            <person name="Serrano M.G."/>
            <person name="Glascock A.L."/>
            <person name="Fettweis J.M."/>
            <person name="Strauss Iii J.F."/>
            <person name="Buck G.A."/>
            <person name="Jefferson K.K."/>
        </authorList>
    </citation>
    <scope>NUCLEOTIDE SEQUENCE [LARGE SCALE GENOMIC DNA]</scope>
    <source>
        <strain evidence="3 7">VMC3</strain>
    </source>
</reference>
<dbReference type="InterPro" id="IPR052891">
    <property type="entry name" value="DNA-3mA_glycosylase"/>
</dbReference>
<evidence type="ECO:0000313" key="3">
    <source>
        <dbReference type="EMBL" id="KWU04864.1"/>
    </source>
</evidence>
<evidence type="ECO:0000313" key="2">
    <source>
        <dbReference type="EMBL" id="KAA8812815.1"/>
    </source>
</evidence>
<evidence type="ECO:0000313" key="10">
    <source>
        <dbReference type="Proteomes" id="UP000324504"/>
    </source>
</evidence>
<dbReference type="Proteomes" id="UP000324504">
    <property type="component" value="Unassembled WGS sequence"/>
</dbReference>
<name>A0A120DNM3_9LACO</name>
<dbReference type="SUPFAM" id="SSF48150">
    <property type="entry name" value="DNA-glycosylase"/>
    <property type="match status" value="1"/>
</dbReference>
<reference evidence="6 9" key="3">
    <citation type="submission" date="2019-01" db="EMBL/GenBank/DDBJ databases">
        <title>The genome sequence of Lactobacillus crispatus L49.</title>
        <authorList>
            <person name="Zhong J."/>
            <person name="Zhang J."/>
        </authorList>
    </citation>
    <scope>NUCLEOTIDE SEQUENCE [LARGE SCALE GENOMIC DNA]</scope>
    <source>
        <strain evidence="6 9">L49</strain>
    </source>
</reference>
<evidence type="ECO:0000313" key="7">
    <source>
        <dbReference type="Proteomes" id="UP000067598"/>
    </source>
</evidence>
<gene>
    <name evidence="3" type="ORF">AEL95_00590</name>
    <name evidence="4" type="ORF">AYP82_08600</name>
    <name evidence="6" type="ORF">ERD32_05765</name>
    <name evidence="2" type="ORF">F1C09_04715</name>
    <name evidence="5" type="ORF">GTO85_00865</name>
</gene>
<evidence type="ECO:0000313" key="4">
    <source>
        <dbReference type="EMBL" id="OXC22902.1"/>
    </source>
</evidence>
<dbReference type="EMBL" id="CP047415">
    <property type="protein sequence ID" value="QLL73059.1"/>
    <property type="molecule type" value="Genomic_DNA"/>
</dbReference>
<evidence type="ECO:0000313" key="11">
    <source>
        <dbReference type="Proteomes" id="UP000510660"/>
    </source>
</evidence>
<reference evidence="5 11" key="5">
    <citation type="submission" date="2020-01" db="EMBL/GenBank/DDBJ databases">
        <title>Complete and circular genome sequences of six lactobacillus isolates from horses.</title>
        <authorList>
            <person name="Hassan H.M."/>
        </authorList>
    </citation>
    <scope>NUCLEOTIDE SEQUENCE [LARGE SCALE GENOMIC DNA]</scope>
    <source>
        <strain evidence="5 11">1D</strain>
    </source>
</reference>
<dbReference type="EMBL" id="LYQW01000019">
    <property type="protein sequence ID" value="OXC22902.1"/>
    <property type="molecule type" value="Genomic_DNA"/>
</dbReference>
<dbReference type="InterPro" id="IPR005019">
    <property type="entry name" value="Adenine_glyco"/>
</dbReference>
<dbReference type="InterPro" id="IPR011257">
    <property type="entry name" value="DNA_glycosylase"/>
</dbReference>
<evidence type="ECO:0000313" key="6">
    <source>
        <dbReference type="EMBL" id="RXF57723.1"/>
    </source>
</evidence>
<dbReference type="AlphaFoldDB" id="A0A120DNM3"/>
<dbReference type="Proteomes" id="UP000289808">
    <property type="component" value="Unassembled WGS sequence"/>
</dbReference>
<dbReference type="PANTHER" id="PTHR30037">
    <property type="entry name" value="DNA-3-METHYLADENINE GLYCOSYLASE 1"/>
    <property type="match status" value="1"/>
</dbReference>
<dbReference type="Proteomes" id="UP000198437">
    <property type="component" value="Unassembled WGS sequence"/>
</dbReference>
<reference evidence="4 8" key="2">
    <citation type="submission" date="2016-05" db="EMBL/GenBank/DDBJ databases">
        <authorList>
            <person name="Johnson T.J."/>
            <person name="Youmans B.P."/>
            <person name="Case K.A."/>
        </authorList>
    </citation>
    <scope>NUCLEOTIDE SEQUENCE [LARGE SCALE GENOMIC DNA]</scope>
    <source>
        <strain evidence="4 8">UMNLC6</strain>
    </source>
</reference>
<protein>
    <submittedName>
        <fullName evidence="3">3-methyladenine DNA glycosylase</fullName>
    </submittedName>
    <submittedName>
        <fullName evidence="2">DNA-3-methyladenine glycosylase I</fullName>
    </submittedName>
</protein>
<dbReference type="GO" id="GO:0006284">
    <property type="term" value="P:base-excision repair"/>
    <property type="evidence" value="ECO:0007669"/>
    <property type="project" value="InterPro"/>
</dbReference>
<dbReference type="RefSeq" id="WP_005727464.1">
    <property type="nucleotide sequence ID" value="NZ_AP025162.1"/>
</dbReference>
<feature type="binding site" evidence="1">
    <location>
        <position position="179"/>
    </location>
    <ligand>
        <name>Zn(2+)</name>
        <dbReference type="ChEBI" id="CHEBI:29105"/>
    </ligand>
</feature>
<evidence type="ECO:0000313" key="8">
    <source>
        <dbReference type="Proteomes" id="UP000198437"/>
    </source>
</evidence>
<dbReference type="PANTHER" id="PTHR30037:SF4">
    <property type="entry name" value="DNA-3-METHYLADENINE GLYCOSYLASE I"/>
    <property type="match status" value="1"/>
</dbReference>
<dbReference type="EMBL" id="LJGP01000004">
    <property type="protein sequence ID" value="KWU04864.1"/>
    <property type="molecule type" value="Genomic_DNA"/>
</dbReference>
<keyword evidence="1" id="KW-0479">Metal-binding</keyword>
<evidence type="ECO:0000313" key="9">
    <source>
        <dbReference type="Proteomes" id="UP000289808"/>
    </source>
</evidence>